<feature type="compositionally biased region" description="Polar residues" evidence="1">
    <location>
        <begin position="7"/>
        <end position="26"/>
    </location>
</feature>
<organism evidence="2 3">
    <name type="scientific">Cyanidiococcus yangmingshanensis</name>
    <dbReference type="NCBI Taxonomy" id="2690220"/>
    <lineage>
        <taxon>Eukaryota</taxon>
        <taxon>Rhodophyta</taxon>
        <taxon>Bangiophyceae</taxon>
        <taxon>Cyanidiales</taxon>
        <taxon>Cyanidiaceae</taxon>
        <taxon>Cyanidiococcus</taxon>
    </lineage>
</organism>
<dbReference type="AlphaFoldDB" id="A0A7J7IMN6"/>
<feature type="compositionally biased region" description="Polar residues" evidence="1">
    <location>
        <begin position="91"/>
        <end position="139"/>
    </location>
</feature>
<proteinExistence type="predicted"/>
<reference evidence="2 3" key="1">
    <citation type="journal article" date="2020" name="J. Phycol.">
        <title>Comparative genome analysis reveals Cyanidiococcus gen. nov., a new extremophilic red algal genus sister to Cyanidioschyzon (Cyanidioschyzonaceae, Rhodophyta).</title>
        <authorList>
            <person name="Liu S.-L."/>
            <person name="Chiang Y.-R."/>
            <person name="Yoon H.S."/>
            <person name="Fu H.-Y."/>
        </authorList>
    </citation>
    <scope>NUCLEOTIDE SEQUENCE [LARGE SCALE GENOMIC DNA]</scope>
    <source>
        <strain evidence="2 3">THAL066</strain>
    </source>
</reference>
<dbReference type="Proteomes" id="UP000530660">
    <property type="component" value="Unassembled WGS sequence"/>
</dbReference>
<protein>
    <submittedName>
        <fullName evidence="2">Uncharacterized protein</fullName>
    </submittedName>
</protein>
<dbReference type="OrthoDB" id="10659723at2759"/>
<dbReference type="EMBL" id="VWRR01000003">
    <property type="protein sequence ID" value="KAF6004376.1"/>
    <property type="molecule type" value="Genomic_DNA"/>
</dbReference>
<name>A0A7J7IMN6_9RHOD</name>
<comment type="caution">
    <text evidence="2">The sequence shown here is derived from an EMBL/GenBank/DDBJ whole genome shotgun (WGS) entry which is preliminary data.</text>
</comment>
<evidence type="ECO:0000256" key="1">
    <source>
        <dbReference type="SAM" id="MobiDB-lite"/>
    </source>
</evidence>
<evidence type="ECO:0000313" key="2">
    <source>
        <dbReference type="EMBL" id="KAF6004376.1"/>
    </source>
</evidence>
<feature type="compositionally biased region" description="Basic and acidic residues" evidence="1">
    <location>
        <begin position="194"/>
        <end position="203"/>
    </location>
</feature>
<feature type="compositionally biased region" description="Basic and acidic residues" evidence="1">
    <location>
        <begin position="254"/>
        <end position="263"/>
    </location>
</feature>
<feature type="region of interest" description="Disordered" evidence="1">
    <location>
        <begin position="65"/>
        <end position="203"/>
    </location>
</feature>
<sequence length="361" mass="39484">MRRRSLRTTASHQVGRATQQVAATNQERQELVVVDVASTSEELPRIDRGLKLGLGLRSTRASVAASRSLQRLAESGPSVRSKPGSAASEHGPTTYTSGDRSDPSSSPHQGTRFGNNSQDNRSFVAQMSRSAATSAIEASTQRRRHLTRGGQQVEVSLQPGDGSGRAARPSLPLPQVTCSLEGYGEPSECGPNRMKPERSRSLDDRTNPLWTLLEQDRDTVVTFDEQIPPQTPISRTEMVSNDPHVDEQVSDTADADRVEREDAATGTSTDEIRELLEDSTSWVRLQLGPNLPLTCQYLPLHGTARFGRVEKMASGRYRLVLSMKDAHEKEADPSAATREYVYWLEPGKQGFSSNAMVQAGS</sequence>
<accession>A0A7J7IMN6</accession>
<feature type="region of interest" description="Disordered" evidence="1">
    <location>
        <begin position="1"/>
        <end position="26"/>
    </location>
</feature>
<evidence type="ECO:0000313" key="3">
    <source>
        <dbReference type="Proteomes" id="UP000530660"/>
    </source>
</evidence>
<keyword evidence="3" id="KW-1185">Reference proteome</keyword>
<feature type="region of interest" description="Disordered" evidence="1">
    <location>
        <begin position="231"/>
        <end position="269"/>
    </location>
</feature>
<gene>
    <name evidence="2" type="ORF">F1559_001108</name>
</gene>